<sequence>MSMKERNVAGCIERPELLPDCDVPASRRKPDEVIETSLVRLADETQADNWRTGGLRACQVRGGAALAAASFMVQTPGPFHEGLQRIAPELSADAYRPSYTYAEYTVGLCYIAGTKGLPPELRLRAAAELVARGDEMGYAEARNLLPRSGWGLLTHAVREGWAVWTAQLFAEDETVPLRTRMKVGLALAEHDRPAGYVPEAVEKLVAHPDATSADRLALASAVAQRAPKESVGLLCRLASDPLVQPSHRMQAIELLDEVDAAKSQEMRALQTRLPTVRAARDQHREAAERAEHEVVAQRARETPEAVLERLDSEIQGILDGLDGRGSADWLATDLDNHLAETDWAAVAEDVAEICGLVRDEDIESALRSLEVLTRIRYGDDSSLLPDGSEPVTPDDDDFPRLTRQELAEHARDQAQRSWTFWGGLVEKHGWDTDRIHEVDDQWHEVNRHVSGVILQKAADHLRNLQQCLVWEIWPALVKAAKERNYGSAWGHLATARLLTDEAEHSEALWKETTAEDYSFDPMTMSWPRDVWLALEAWRRG</sequence>
<comment type="caution">
    <text evidence="1">The sequence shown here is derived from an EMBL/GenBank/DDBJ whole genome shotgun (WGS) entry which is preliminary data.</text>
</comment>
<evidence type="ECO:0000313" key="2">
    <source>
        <dbReference type="Proteomes" id="UP000756710"/>
    </source>
</evidence>
<organism evidence="1 2">
    <name type="scientific">Streptomyces iranensis</name>
    <dbReference type="NCBI Taxonomy" id="576784"/>
    <lineage>
        <taxon>Bacteria</taxon>
        <taxon>Bacillati</taxon>
        <taxon>Actinomycetota</taxon>
        <taxon>Actinomycetes</taxon>
        <taxon>Kitasatosporales</taxon>
        <taxon>Streptomycetaceae</taxon>
        <taxon>Streptomyces</taxon>
        <taxon>Streptomyces violaceusniger group</taxon>
    </lineage>
</organism>
<evidence type="ECO:0000313" key="1">
    <source>
        <dbReference type="EMBL" id="MBP2064047.1"/>
    </source>
</evidence>
<reference evidence="1 2" key="1">
    <citation type="submission" date="2021-03" db="EMBL/GenBank/DDBJ databases">
        <title>Genomic Encyclopedia of Type Strains, Phase IV (KMG-IV): sequencing the most valuable type-strain genomes for metagenomic binning, comparative biology and taxonomic classification.</title>
        <authorList>
            <person name="Goeker M."/>
        </authorList>
    </citation>
    <scope>NUCLEOTIDE SEQUENCE [LARGE SCALE GENOMIC DNA]</scope>
    <source>
        <strain evidence="1 2">DSM 41954</strain>
    </source>
</reference>
<dbReference type="RefSeq" id="WP_209468822.1">
    <property type="nucleotide sequence ID" value="NZ_BAABDR010000011.1"/>
</dbReference>
<name>A0ABS4MWC4_9ACTN</name>
<protein>
    <recommendedName>
        <fullName evidence="3">PBS lyase HEAT domain protein repeat-containing protein</fullName>
    </recommendedName>
</protein>
<dbReference type="Proteomes" id="UP000756710">
    <property type="component" value="Unassembled WGS sequence"/>
</dbReference>
<proteinExistence type="predicted"/>
<keyword evidence="2" id="KW-1185">Reference proteome</keyword>
<evidence type="ECO:0008006" key="3">
    <source>
        <dbReference type="Google" id="ProtNLM"/>
    </source>
</evidence>
<accession>A0ABS4MWC4</accession>
<gene>
    <name evidence="1" type="ORF">J2Z30_005068</name>
</gene>
<dbReference type="EMBL" id="JAGGLR010000013">
    <property type="protein sequence ID" value="MBP2064047.1"/>
    <property type="molecule type" value="Genomic_DNA"/>
</dbReference>